<dbReference type="EMBL" id="JBFXLT010000052">
    <property type="protein sequence ID" value="KAL2812008.1"/>
    <property type="molecule type" value="Genomic_DNA"/>
</dbReference>
<protein>
    <recommendedName>
        <fullName evidence="3">Ankyrin</fullName>
    </recommendedName>
</protein>
<sequence length="56" mass="6097">MKLRLDHGADPRTINYSLEENTIDVAICAGRIDAVKLLIDAGTDIDSGRLGSYLVH</sequence>
<name>A0ABR4HB66_9EURO</name>
<feature type="non-terminal residue" evidence="1">
    <location>
        <position position="56"/>
    </location>
</feature>
<evidence type="ECO:0000313" key="1">
    <source>
        <dbReference type="EMBL" id="KAL2812008.1"/>
    </source>
</evidence>
<comment type="caution">
    <text evidence="1">The sequence shown here is derived from an EMBL/GenBank/DDBJ whole genome shotgun (WGS) entry which is preliminary data.</text>
</comment>
<dbReference type="Gene3D" id="1.25.40.20">
    <property type="entry name" value="Ankyrin repeat-containing domain"/>
    <property type="match status" value="1"/>
</dbReference>
<keyword evidence="2" id="KW-1185">Reference proteome</keyword>
<evidence type="ECO:0000313" key="2">
    <source>
        <dbReference type="Proteomes" id="UP001610334"/>
    </source>
</evidence>
<dbReference type="InterPro" id="IPR036770">
    <property type="entry name" value="Ankyrin_rpt-contain_sf"/>
</dbReference>
<gene>
    <name evidence="1" type="ORF">BJX63DRAFT_397880</name>
</gene>
<organism evidence="1 2">
    <name type="scientific">Aspergillus granulosus</name>
    <dbReference type="NCBI Taxonomy" id="176169"/>
    <lineage>
        <taxon>Eukaryota</taxon>
        <taxon>Fungi</taxon>
        <taxon>Dikarya</taxon>
        <taxon>Ascomycota</taxon>
        <taxon>Pezizomycotina</taxon>
        <taxon>Eurotiomycetes</taxon>
        <taxon>Eurotiomycetidae</taxon>
        <taxon>Eurotiales</taxon>
        <taxon>Aspergillaceae</taxon>
        <taxon>Aspergillus</taxon>
        <taxon>Aspergillus subgen. Nidulantes</taxon>
    </lineage>
</organism>
<reference evidence="1 2" key="1">
    <citation type="submission" date="2024-07" db="EMBL/GenBank/DDBJ databases">
        <title>Section-level genome sequencing and comparative genomics of Aspergillus sections Usti and Cavernicolus.</title>
        <authorList>
            <consortium name="Lawrence Berkeley National Laboratory"/>
            <person name="Nybo J.L."/>
            <person name="Vesth T.C."/>
            <person name="Theobald S."/>
            <person name="Frisvad J.C."/>
            <person name="Larsen T.O."/>
            <person name="Kjaerboelling I."/>
            <person name="Rothschild-Mancinelli K."/>
            <person name="Lyhne E.K."/>
            <person name="Kogle M.E."/>
            <person name="Barry K."/>
            <person name="Clum A."/>
            <person name="Na H."/>
            <person name="Ledsgaard L."/>
            <person name="Lin J."/>
            <person name="Lipzen A."/>
            <person name="Kuo A."/>
            <person name="Riley R."/>
            <person name="Mondo S."/>
            <person name="Labutti K."/>
            <person name="Haridas S."/>
            <person name="Pangalinan J."/>
            <person name="Salamov A.A."/>
            <person name="Simmons B.A."/>
            <person name="Magnuson J.K."/>
            <person name="Chen J."/>
            <person name="Drula E."/>
            <person name="Henrissat B."/>
            <person name="Wiebenga A."/>
            <person name="Lubbers R.J."/>
            <person name="Gomes A.C."/>
            <person name="Makela M.R."/>
            <person name="Stajich J."/>
            <person name="Grigoriev I.V."/>
            <person name="Mortensen U.H."/>
            <person name="De Vries R.P."/>
            <person name="Baker S.E."/>
            <person name="Andersen M.R."/>
        </authorList>
    </citation>
    <scope>NUCLEOTIDE SEQUENCE [LARGE SCALE GENOMIC DNA]</scope>
    <source>
        <strain evidence="1 2">CBS 588.65</strain>
    </source>
</reference>
<proteinExistence type="predicted"/>
<evidence type="ECO:0008006" key="3">
    <source>
        <dbReference type="Google" id="ProtNLM"/>
    </source>
</evidence>
<dbReference type="SUPFAM" id="SSF48403">
    <property type="entry name" value="Ankyrin repeat"/>
    <property type="match status" value="1"/>
</dbReference>
<dbReference type="Proteomes" id="UP001610334">
    <property type="component" value="Unassembled WGS sequence"/>
</dbReference>
<accession>A0ABR4HB66</accession>